<accession>A0A2N9LQV9</accession>
<dbReference type="InterPro" id="IPR036388">
    <property type="entry name" value="WH-like_DNA-bd_sf"/>
</dbReference>
<dbReference type="Pfam" id="PF00126">
    <property type="entry name" value="HTH_1"/>
    <property type="match status" value="1"/>
</dbReference>
<comment type="similarity">
    <text evidence="1">Belongs to the LysR transcriptional regulatory family.</text>
</comment>
<evidence type="ECO:0000313" key="7">
    <source>
        <dbReference type="Proteomes" id="UP000239735"/>
    </source>
</evidence>
<evidence type="ECO:0000259" key="5">
    <source>
        <dbReference type="PROSITE" id="PS50931"/>
    </source>
</evidence>
<evidence type="ECO:0000256" key="3">
    <source>
        <dbReference type="ARBA" id="ARBA00023125"/>
    </source>
</evidence>
<dbReference type="OrthoDB" id="9803735at2"/>
<reference evidence="7" key="1">
    <citation type="submission" date="2018-02" db="EMBL/GenBank/DDBJ databases">
        <authorList>
            <person name="Hausmann B."/>
        </authorList>
    </citation>
    <scope>NUCLEOTIDE SEQUENCE [LARGE SCALE GENOMIC DNA]</scope>
    <source>
        <strain evidence="7">Peat soil MAG SbA5</strain>
    </source>
</reference>
<evidence type="ECO:0000256" key="2">
    <source>
        <dbReference type="ARBA" id="ARBA00023015"/>
    </source>
</evidence>
<dbReference type="GO" id="GO:0005829">
    <property type="term" value="C:cytosol"/>
    <property type="evidence" value="ECO:0007669"/>
    <property type="project" value="TreeGrafter"/>
</dbReference>
<evidence type="ECO:0000256" key="1">
    <source>
        <dbReference type="ARBA" id="ARBA00009437"/>
    </source>
</evidence>
<feature type="domain" description="HTH lysR-type" evidence="5">
    <location>
        <begin position="1"/>
        <end position="58"/>
    </location>
</feature>
<dbReference type="InterPro" id="IPR036390">
    <property type="entry name" value="WH_DNA-bd_sf"/>
</dbReference>
<dbReference type="SUPFAM" id="SSF46785">
    <property type="entry name" value="Winged helix' DNA-binding domain"/>
    <property type="match status" value="1"/>
</dbReference>
<proteinExistence type="inferred from homology"/>
<evidence type="ECO:0000313" key="6">
    <source>
        <dbReference type="EMBL" id="SPE25495.1"/>
    </source>
</evidence>
<dbReference type="PRINTS" id="PR00039">
    <property type="entry name" value="HTHLYSR"/>
</dbReference>
<keyword evidence="2" id="KW-0805">Transcription regulation</keyword>
<keyword evidence="3" id="KW-0238">DNA-binding</keyword>
<evidence type="ECO:0000256" key="4">
    <source>
        <dbReference type="ARBA" id="ARBA00023163"/>
    </source>
</evidence>
<dbReference type="InterPro" id="IPR005119">
    <property type="entry name" value="LysR_subst-bd"/>
</dbReference>
<dbReference type="SUPFAM" id="SSF53850">
    <property type="entry name" value="Periplasmic binding protein-like II"/>
    <property type="match status" value="1"/>
</dbReference>
<dbReference type="Proteomes" id="UP000239735">
    <property type="component" value="Unassembled WGS sequence"/>
</dbReference>
<dbReference type="AlphaFoldDB" id="A0A2N9LQV9"/>
<dbReference type="InterPro" id="IPR050950">
    <property type="entry name" value="HTH-type_LysR_regulators"/>
</dbReference>
<dbReference type="GO" id="GO:0003700">
    <property type="term" value="F:DNA-binding transcription factor activity"/>
    <property type="evidence" value="ECO:0007669"/>
    <property type="project" value="InterPro"/>
</dbReference>
<name>A0A2N9LQV9_9BACT</name>
<keyword evidence="4" id="KW-0804">Transcription</keyword>
<dbReference type="GO" id="GO:0003677">
    <property type="term" value="F:DNA binding"/>
    <property type="evidence" value="ECO:0007669"/>
    <property type="project" value="UniProtKB-KW"/>
</dbReference>
<protein>
    <submittedName>
        <fullName evidence="6">Transcriptional regulator, LysR family</fullName>
    </submittedName>
</protein>
<dbReference type="Gene3D" id="1.10.10.10">
    <property type="entry name" value="Winged helix-like DNA-binding domain superfamily/Winged helix DNA-binding domain"/>
    <property type="match status" value="1"/>
</dbReference>
<dbReference type="FunFam" id="1.10.10.10:FF:000001">
    <property type="entry name" value="LysR family transcriptional regulator"/>
    <property type="match status" value="1"/>
</dbReference>
<dbReference type="PROSITE" id="PS50931">
    <property type="entry name" value="HTH_LYSR"/>
    <property type="match status" value="1"/>
</dbReference>
<organism evidence="6 7">
    <name type="scientific">Candidatus Sulfuritelmatomonas gaucii</name>
    <dbReference type="NCBI Taxonomy" id="2043161"/>
    <lineage>
        <taxon>Bacteria</taxon>
        <taxon>Pseudomonadati</taxon>
        <taxon>Acidobacteriota</taxon>
        <taxon>Terriglobia</taxon>
        <taxon>Terriglobales</taxon>
        <taxon>Acidobacteriaceae</taxon>
        <taxon>Candidatus Sulfuritelmatomonas</taxon>
    </lineage>
</organism>
<dbReference type="CDD" id="cd05466">
    <property type="entry name" value="PBP2_LTTR_substrate"/>
    <property type="match status" value="1"/>
</dbReference>
<gene>
    <name evidence="6" type="ORF">SBA5_50084</name>
</gene>
<dbReference type="Pfam" id="PF03466">
    <property type="entry name" value="LysR_substrate"/>
    <property type="match status" value="1"/>
</dbReference>
<dbReference type="InterPro" id="IPR000847">
    <property type="entry name" value="LysR_HTH_N"/>
</dbReference>
<sequence length="307" mass="34492">MELAQLEAFLAVAEERSFSRAAVRLHRTQPAVSQVIRKLEQAVGETLFDRAARDGSLTAAGVLLRDYALRLLALRREASSAIDELKSLERGHLQLAANEYTCMYLLPAIDAFRREFPNIDVTVQRMLASRIPEELSLRSFELGVISFRPDPAQIRSIAVYGDSLALIVSPRHPLAGKKSVSIRDLGNENFIAHNVASPLRRKVIEAFQRHRTRLHMGIELPTIEAIKRFVAMGNGVALVPHLTVARELETGDLVRVPVDELDVRRVLRMAHRRQATLSYAAKAFLHTLRNLAREKGPPFFYHVERAG</sequence>
<dbReference type="PANTHER" id="PTHR30419">
    <property type="entry name" value="HTH-TYPE TRANSCRIPTIONAL REGULATOR YBHD"/>
    <property type="match status" value="1"/>
</dbReference>
<dbReference type="EMBL" id="OKRB01000108">
    <property type="protein sequence ID" value="SPE25495.1"/>
    <property type="molecule type" value="Genomic_DNA"/>
</dbReference>
<dbReference type="Gene3D" id="3.40.190.290">
    <property type="match status" value="1"/>
</dbReference>